<comment type="similarity">
    <text evidence="2">Belongs to the alkaline ceramidase family.</text>
</comment>
<dbReference type="Pfam" id="PF05875">
    <property type="entry name" value="Ceramidase"/>
    <property type="match status" value="1"/>
</dbReference>
<proteinExistence type="inferred from homology"/>
<keyword evidence="9" id="KW-1185">Reference proteome</keyword>
<accession>A0ABN9WIM5</accession>
<keyword evidence="4" id="KW-0378">Hydrolase</keyword>
<keyword evidence="6 7" id="KW-0472">Membrane</keyword>
<evidence type="ECO:0000313" key="8">
    <source>
        <dbReference type="EMBL" id="CAK0886354.1"/>
    </source>
</evidence>
<evidence type="ECO:0008006" key="10">
    <source>
        <dbReference type="Google" id="ProtNLM"/>
    </source>
</evidence>
<evidence type="ECO:0000256" key="2">
    <source>
        <dbReference type="ARBA" id="ARBA00009780"/>
    </source>
</evidence>
<evidence type="ECO:0000256" key="3">
    <source>
        <dbReference type="ARBA" id="ARBA00022692"/>
    </source>
</evidence>
<dbReference type="EMBL" id="CAUYUJ010018793">
    <property type="protein sequence ID" value="CAK0886354.1"/>
    <property type="molecule type" value="Genomic_DNA"/>
</dbReference>
<comment type="caution">
    <text evidence="8">The sequence shown here is derived from an EMBL/GenBank/DDBJ whole genome shotgun (WGS) entry which is preliminary data.</text>
</comment>
<sequence length="248" mass="28120">MLPAGMDIFERGTSNVVWCEAIVQGYKYHPTTAELWNTATSVVFFCIAGTFGAARAWRQGYSLAHVFSDVLLIIVGVGSAFFHATQSYAGELLDEVPMSIMAVGYLLCVNRIHWLTTPPYRALTYGVGFGLAAIAWVAYFWLRYFEIFRVCFVFQVAYPALISLFSGPGSPCSSGKRQWWTFLVIILVGKIAWQWERLLSDWGQCPTSEWDPRFWFHQIWHFSAAAAHVAWMSYSGPLQVRILKEKST</sequence>
<keyword evidence="3 7" id="KW-0812">Transmembrane</keyword>
<protein>
    <recommendedName>
        <fullName evidence="10">Alkaline ceramidase</fullName>
    </recommendedName>
</protein>
<feature type="transmembrane region" description="Helical" evidence="7">
    <location>
        <begin position="122"/>
        <end position="141"/>
    </location>
</feature>
<keyword evidence="5 7" id="KW-1133">Transmembrane helix</keyword>
<evidence type="ECO:0000256" key="5">
    <source>
        <dbReference type="ARBA" id="ARBA00022989"/>
    </source>
</evidence>
<organism evidence="8 9">
    <name type="scientific">Prorocentrum cordatum</name>
    <dbReference type="NCBI Taxonomy" id="2364126"/>
    <lineage>
        <taxon>Eukaryota</taxon>
        <taxon>Sar</taxon>
        <taxon>Alveolata</taxon>
        <taxon>Dinophyceae</taxon>
        <taxon>Prorocentrales</taxon>
        <taxon>Prorocentraceae</taxon>
        <taxon>Prorocentrum</taxon>
    </lineage>
</organism>
<feature type="transmembrane region" description="Helical" evidence="7">
    <location>
        <begin position="35"/>
        <end position="54"/>
    </location>
</feature>
<name>A0ABN9WIM5_9DINO</name>
<dbReference type="Proteomes" id="UP001189429">
    <property type="component" value="Unassembled WGS sequence"/>
</dbReference>
<dbReference type="PANTHER" id="PTHR46187">
    <property type="entry name" value="ALKALINE CERAMIDASE 3"/>
    <property type="match status" value="1"/>
</dbReference>
<feature type="transmembrane region" description="Helical" evidence="7">
    <location>
        <begin position="96"/>
        <end position="115"/>
    </location>
</feature>
<comment type="subcellular location">
    <subcellularLocation>
        <location evidence="1">Membrane</location>
        <topology evidence="1">Multi-pass membrane protein</topology>
    </subcellularLocation>
</comment>
<reference evidence="8" key="1">
    <citation type="submission" date="2023-10" db="EMBL/GenBank/DDBJ databases">
        <authorList>
            <person name="Chen Y."/>
            <person name="Shah S."/>
            <person name="Dougan E. K."/>
            <person name="Thang M."/>
            <person name="Chan C."/>
        </authorList>
    </citation>
    <scope>NUCLEOTIDE SEQUENCE [LARGE SCALE GENOMIC DNA]</scope>
</reference>
<evidence type="ECO:0000256" key="6">
    <source>
        <dbReference type="ARBA" id="ARBA00023136"/>
    </source>
</evidence>
<dbReference type="InterPro" id="IPR008901">
    <property type="entry name" value="ACER"/>
</dbReference>
<gene>
    <name evidence="8" type="ORF">PCOR1329_LOCUS67720</name>
</gene>
<evidence type="ECO:0000256" key="7">
    <source>
        <dbReference type="SAM" id="Phobius"/>
    </source>
</evidence>
<evidence type="ECO:0000313" key="9">
    <source>
        <dbReference type="Proteomes" id="UP001189429"/>
    </source>
</evidence>
<feature type="transmembrane region" description="Helical" evidence="7">
    <location>
        <begin position="66"/>
        <end position="84"/>
    </location>
</feature>
<evidence type="ECO:0000256" key="4">
    <source>
        <dbReference type="ARBA" id="ARBA00022801"/>
    </source>
</evidence>
<evidence type="ECO:0000256" key="1">
    <source>
        <dbReference type="ARBA" id="ARBA00004141"/>
    </source>
</evidence>
<dbReference type="PANTHER" id="PTHR46187:SF3">
    <property type="entry name" value="ALKALINE CERAMIDASE 3"/>
    <property type="match status" value="1"/>
</dbReference>